<feature type="domain" description="Acyl-CoA oxidase/dehydrogenase middle" evidence="29">
    <location>
        <begin position="162"/>
        <end position="271"/>
    </location>
</feature>
<dbReference type="FunFam" id="1.20.140.10:FF:000016">
    <property type="entry name" value="Acyl-CoA dehydrogenase FadE5"/>
    <property type="match status" value="1"/>
</dbReference>
<evidence type="ECO:0000256" key="27">
    <source>
        <dbReference type="RuleBase" id="RU362125"/>
    </source>
</evidence>
<evidence type="ECO:0000256" key="11">
    <source>
        <dbReference type="ARBA" id="ARBA00023002"/>
    </source>
</evidence>
<dbReference type="Proteomes" id="UP000317893">
    <property type="component" value="Unassembled WGS sequence"/>
</dbReference>
<comment type="cofactor">
    <cofactor evidence="1 27">
        <name>FAD</name>
        <dbReference type="ChEBI" id="CHEBI:57692"/>
    </cofactor>
</comment>
<evidence type="ECO:0000256" key="22">
    <source>
        <dbReference type="ARBA" id="ARBA00054301"/>
    </source>
</evidence>
<evidence type="ECO:0000256" key="10">
    <source>
        <dbReference type="ARBA" id="ARBA00022832"/>
    </source>
</evidence>
<evidence type="ECO:0000256" key="15">
    <source>
        <dbReference type="ARBA" id="ARBA00049247"/>
    </source>
</evidence>
<comment type="pathway">
    <text evidence="2">Lipid metabolism; fatty acid metabolism.</text>
</comment>
<comment type="catalytic activity">
    <reaction evidence="15">
        <text>a long-chain 2,3-saturated fatty acyl-CoA + oxidized [electron-transfer flavoprotein] + H(+) = a long-chain (2E)-enoyl-CoA + reduced [electron-transfer flavoprotein]</text>
        <dbReference type="Rhea" id="RHEA:17721"/>
        <dbReference type="Rhea" id="RHEA-COMP:10685"/>
        <dbReference type="Rhea" id="RHEA-COMP:10686"/>
        <dbReference type="ChEBI" id="CHEBI:15378"/>
        <dbReference type="ChEBI" id="CHEBI:57692"/>
        <dbReference type="ChEBI" id="CHEBI:58307"/>
        <dbReference type="ChEBI" id="CHEBI:83721"/>
        <dbReference type="ChEBI" id="CHEBI:83727"/>
        <dbReference type="EC" id="1.3.8.8"/>
    </reaction>
</comment>
<evidence type="ECO:0000256" key="19">
    <source>
        <dbReference type="ARBA" id="ARBA00050703"/>
    </source>
</evidence>
<comment type="catalytic activity">
    <reaction evidence="17">
        <text>dodecanoyl-CoA + oxidized [electron-transfer flavoprotein] + H(+) = (2E)-dodecenoyl-CoA + reduced [electron-transfer flavoprotein]</text>
        <dbReference type="Rhea" id="RHEA:47296"/>
        <dbReference type="Rhea" id="RHEA-COMP:10685"/>
        <dbReference type="Rhea" id="RHEA-COMP:10686"/>
        <dbReference type="ChEBI" id="CHEBI:15378"/>
        <dbReference type="ChEBI" id="CHEBI:57330"/>
        <dbReference type="ChEBI" id="CHEBI:57375"/>
        <dbReference type="ChEBI" id="CHEBI:57692"/>
        <dbReference type="ChEBI" id="CHEBI:58307"/>
    </reaction>
</comment>
<feature type="domain" description="Acyl-CoA dehydrogenase/oxidase C-terminal" evidence="28">
    <location>
        <begin position="286"/>
        <end position="461"/>
    </location>
</feature>
<evidence type="ECO:0000256" key="25">
    <source>
        <dbReference type="ARBA" id="ARBA00077090"/>
    </source>
</evidence>
<comment type="catalytic activity">
    <reaction evidence="13">
        <text>a medium-chain 2,3-saturated fatty acyl-CoA + oxidized [electron-transfer flavoprotein] + H(+) = a medium-chain (2E)-enoyl-CoA + reduced [electron-transfer flavoprotein]</text>
        <dbReference type="Rhea" id="RHEA:14477"/>
        <dbReference type="Rhea" id="RHEA-COMP:10685"/>
        <dbReference type="Rhea" id="RHEA-COMP:10686"/>
        <dbReference type="ChEBI" id="CHEBI:15378"/>
        <dbReference type="ChEBI" id="CHEBI:57692"/>
        <dbReference type="ChEBI" id="CHEBI:58307"/>
        <dbReference type="ChEBI" id="CHEBI:83723"/>
        <dbReference type="ChEBI" id="CHEBI:83726"/>
        <dbReference type="EC" id="1.3.8.7"/>
    </reaction>
</comment>
<dbReference type="InterPro" id="IPR036250">
    <property type="entry name" value="AcylCo_DH-like_C"/>
</dbReference>
<dbReference type="GO" id="GO:0016937">
    <property type="term" value="F:short-chain fatty acyl-CoA dehydrogenase activity"/>
    <property type="evidence" value="ECO:0007669"/>
    <property type="project" value="UniProtKB-EC"/>
</dbReference>
<dbReference type="Pfam" id="PF00441">
    <property type="entry name" value="Acyl-CoA_dh_1"/>
    <property type="match status" value="1"/>
</dbReference>
<keyword evidence="9 27" id="KW-0274">FAD</keyword>
<evidence type="ECO:0000256" key="5">
    <source>
        <dbReference type="ARBA" id="ARBA00012033"/>
    </source>
</evidence>
<comment type="catalytic activity">
    <reaction evidence="19">
        <text>decanoyl-CoA + oxidized [electron-transfer flavoprotein] + H(+) = (2E)-decenoyl-CoA + reduced [electron-transfer flavoprotein]</text>
        <dbReference type="Rhea" id="RHEA:48176"/>
        <dbReference type="Rhea" id="RHEA-COMP:10685"/>
        <dbReference type="Rhea" id="RHEA-COMP:10686"/>
        <dbReference type="ChEBI" id="CHEBI:15378"/>
        <dbReference type="ChEBI" id="CHEBI:57692"/>
        <dbReference type="ChEBI" id="CHEBI:58307"/>
        <dbReference type="ChEBI" id="CHEBI:61406"/>
        <dbReference type="ChEBI" id="CHEBI:61430"/>
    </reaction>
</comment>
<evidence type="ECO:0000256" key="23">
    <source>
        <dbReference type="ARBA" id="ARBA00069359"/>
    </source>
</evidence>
<evidence type="ECO:0000256" key="16">
    <source>
        <dbReference type="ARBA" id="ARBA00050315"/>
    </source>
</evidence>
<keyword evidence="8 27" id="KW-0285">Flavoprotein</keyword>
<comment type="catalytic activity">
    <reaction evidence="14">
        <text>hexanoyl-CoA + oxidized [electron-transfer flavoprotein] + H(+) = (2E)-hexenoyl-CoA + reduced [electron-transfer flavoprotein]</text>
        <dbReference type="Rhea" id="RHEA:43464"/>
        <dbReference type="Rhea" id="RHEA-COMP:10685"/>
        <dbReference type="Rhea" id="RHEA-COMP:10686"/>
        <dbReference type="ChEBI" id="CHEBI:15378"/>
        <dbReference type="ChEBI" id="CHEBI:57692"/>
        <dbReference type="ChEBI" id="CHEBI:58307"/>
        <dbReference type="ChEBI" id="CHEBI:62077"/>
        <dbReference type="ChEBI" id="CHEBI:62620"/>
    </reaction>
</comment>
<dbReference type="Gene3D" id="1.20.140.10">
    <property type="entry name" value="Butyryl-CoA Dehydrogenase, subunit A, domain 3"/>
    <property type="match status" value="1"/>
</dbReference>
<dbReference type="GO" id="GO:0005886">
    <property type="term" value="C:plasma membrane"/>
    <property type="evidence" value="ECO:0007669"/>
    <property type="project" value="TreeGrafter"/>
</dbReference>
<comment type="catalytic activity">
    <reaction evidence="16">
        <text>a short-chain 2,3-saturated fatty acyl-CoA + oxidized [electron-transfer flavoprotein] + H(+) = a short-chain (2E)-enoyl-CoA + reduced [electron-transfer flavoprotein]</text>
        <dbReference type="Rhea" id="RHEA:47196"/>
        <dbReference type="Rhea" id="RHEA-COMP:10685"/>
        <dbReference type="Rhea" id="RHEA-COMP:10686"/>
        <dbReference type="ChEBI" id="CHEBI:15378"/>
        <dbReference type="ChEBI" id="CHEBI:57692"/>
        <dbReference type="ChEBI" id="CHEBI:58307"/>
        <dbReference type="ChEBI" id="CHEBI:87487"/>
        <dbReference type="ChEBI" id="CHEBI:87488"/>
        <dbReference type="EC" id="1.3.8.1"/>
    </reaction>
</comment>
<evidence type="ECO:0000256" key="3">
    <source>
        <dbReference type="ARBA" id="ARBA00009347"/>
    </source>
</evidence>
<name>A0A542DYG1_9MICO</name>
<keyword evidence="11 27" id="KW-0560">Oxidoreductase</keyword>
<dbReference type="GO" id="GO:0006631">
    <property type="term" value="P:fatty acid metabolic process"/>
    <property type="evidence" value="ECO:0007669"/>
    <property type="project" value="UniProtKB-KW"/>
</dbReference>
<evidence type="ECO:0000256" key="6">
    <source>
        <dbReference type="ARBA" id="ARBA00012040"/>
    </source>
</evidence>
<dbReference type="EC" id="1.3.8.8" evidence="6"/>
<evidence type="ECO:0000313" key="32">
    <source>
        <dbReference type="Proteomes" id="UP000317893"/>
    </source>
</evidence>
<evidence type="ECO:0000256" key="1">
    <source>
        <dbReference type="ARBA" id="ARBA00001974"/>
    </source>
</evidence>
<evidence type="ECO:0000256" key="12">
    <source>
        <dbReference type="ARBA" id="ARBA00023098"/>
    </source>
</evidence>
<dbReference type="EC" id="1.3.8.7" evidence="5"/>
<evidence type="ECO:0000259" key="30">
    <source>
        <dbReference type="Pfam" id="PF12806"/>
    </source>
</evidence>
<evidence type="ECO:0000256" key="7">
    <source>
        <dbReference type="ARBA" id="ARBA00012046"/>
    </source>
</evidence>
<evidence type="ECO:0000256" key="14">
    <source>
        <dbReference type="ARBA" id="ARBA00048375"/>
    </source>
</evidence>
<evidence type="ECO:0000256" key="21">
    <source>
        <dbReference type="ARBA" id="ARBA00052387"/>
    </source>
</evidence>
<evidence type="ECO:0000259" key="29">
    <source>
        <dbReference type="Pfam" id="PF02770"/>
    </source>
</evidence>
<evidence type="ECO:0000256" key="20">
    <source>
        <dbReference type="ARBA" id="ARBA00050877"/>
    </source>
</evidence>
<evidence type="ECO:0000256" key="18">
    <source>
        <dbReference type="ARBA" id="ARBA00050695"/>
    </source>
</evidence>
<dbReference type="InterPro" id="IPR006091">
    <property type="entry name" value="Acyl-CoA_Oxase/DH_mid-dom"/>
</dbReference>
<dbReference type="InterPro" id="IPR009100">
    <property type="entry name" value="AcylCoA_DH/oxidase_NM_dom_sf"/>
</dbReference>
<reference evidence="31 32" key="1">
    <citation type="submission" date="2019-06" db="EMBL/GenBank/DDBJ databases">
        <title>Sequencing the genomes of 1000 actinobacteria strains.</title>
        <authorList>
            <person name="Klenk H.-P."/>
        </authorList>
    </citation>
    <scope>NUCLEOTIDE SEQUENCE [LARGE SCALE GENOMIC DNA]</scope>
    <source>
        <strain evidence="31 32">DSM 18607</strain>
    </source>
</reference>
<dbReference type="Gene3D" id="2.40.110.20">
    <property type="match status" value="1"/>
</dbReference>
<evidence type="ECO:0000256" key="17">
    <source>
        <dbReference type="ARBA" id="ARBA00050336"/>
    </source>
</evidence>
<evidence type="ECO:0000256" key="8">
    <source>
        <dbReference type="ARBA" id="ARBA00022630"/>
    </source>
</evidence>
<comment type="catalytic activity">
    <reaction evidence="21">
        <text>oxidized [electron-transfer flavoprotein] + hexadecanoyl-CoA + H(+) = (2E)-hexadecenoyl-CoA + reduced [electron-transfer flavoprotein]</text>
        <dbReference type="Rhea" id="RHEA:43448"/>
        <dbReference type="Rhea" id="RHEA-COMP:10685"/>
        <dbReference type="Rhea" id="RHEA-COMP:10686"/>
        <dbReference type="ChEBI" id="CHEBI:15378"/>
        <dbReference type="ChEBI" id="CHEBI:57379"/>
        <dbReference type="ChEBI" id="CHEBI:57692"/>
        <dbReference type="ChEBI" id="CHEBI:58307"/>
        <dbReference type="ChEBI" id="CHEBI:61526"/>
    </reaction>
</comment>
<evidence type="ECO:0000256" key="4">
    <source>
        <dbReference type="ARBA" id="ARBA00011738"/>
    </source>
</evidence>
<dbReference type="SUPFAM" id="SSF56645">
    <property type="entry name" value="Acyl-CoA dehydrogenase NM domain-like"/>
    <property type="match status" value="1"/>
</dbReference>
<dbReference type="AlphaFoldDB" id="A0A542DYG1"/>
<dbReference type="EC" id="1.3.8.1" evidence="7"/>
<sequence length="626" mass="67734">MGHYRSNVRDLEFTLFEVLGRGQVLGHGPYGDVDEETAREMLHQVSVLAEKELAASLVESDRTPPVYDPVEHTVAVPEAFKKSYRAWTDSGFWNVDVPAELDGTVVPPSFKWAMWEMVLGANPAVGMYAATYSFAKLLFLLGTDVQKQLAKLMIERHWGATMVLTEPDAGSDVGAGRTKAVQLPDGTWSITGVKRFITSAEHDLSDNIVHFVLARPEGAGPGTKGLSLFIVPKFHVDLETGELGERNGAVVTNVEHKMGLKVSTTCEVTFGDGTPAIGTLLGDVHDGIAQMFRVIEHARMLVGTKAIATLSTGYLGALDYAKQRVQGSDLAAGGAKDAPRVTITHHPDVRRSLLLQKAYAEGLRALVLYTASQQDVVDQAQLESGSEQLEPSSPADLARRVNDLLLPIVKGLGSERAWVLLGTESLQTYGGSGFLQDYPVEQYVRDAKIDTLYEGTTAIQGQDFFFRKIIKDQGVAIGHLAMQMTEFAKDLGAFGGALDRERGLLAQGLADVQGILEYLGGEAFKSDPRSGGDPRNLYKVGLNTTRFLLAAGDLVVGWLLLRQAEVAHEALTTRGDALSGADRDFYTGKVAAAQFFARTVLPRLAAERAIAEGTDLDVMDLPESAF</sequence>
<comment type="similarity">
    <text evidence="3 27">Belongs to the acyl-CoA dehydrogenase family.</text>
</comment>
<dbReference type="RefSeq" id="WP_141847633.1">
    <property type="nucleotide sequence ID" value="NZ_BAAAPR010000002.1"/>
</dbReference>
<evidence type="ECO:0000313" key="31">
    <source>
        <dbReference type="EMBL" id="TQJ08135.1"/>
    </source>
</evidence>
<dbReference type="InterPro" id="IPR052166">
    <property type="entry name" value="Diverse_Acyl-CoA_DH"/>
</dbReference>
<dbReference type="InterPro" id="IPR025878">
    <property type="entry name" value="Acyl-CoA_dh-like_C_dom"/>
</dbReference>
<feature type="domain" description="Acetyl-CoA dehydrogenase-like C-terminal" evidence="30">
    <location>
        <begin position="483"/>
        <end position="622"/>
    </location>
</feature>
<comment type="catalytic activity">
    <reaction evidence="18">
        <text>butanoyl-CoA + oxidized [electron-transfer flavoprotein] + H(+) = (2E)-butenoyl-CoA + reduced [electron-transfer flavoprotein]</text>
        <dbReference type="Rhea" id="RHEA:24004"/>
        <dbReference type="Rhea" id="RHEA-COMP:10685"/>
        <dbReference type="Rhea" id="RHEA-COMP:10686"/>
        <dbReference type="ChEBI" id="CHEBI:15378"/>
        <dbReference type="ChEBI" id="CHEBI:57332"/>
        <dbReference type="ChEBI" id="CHEBI:57371"/>
        <dbReference type="ChEBI" id="CHEBI:57692"/>
        <dbReference type="ChEBI" id="CHEBI:58307"/>
    </reaction>
</comment>
<evidence type="ECO:0000259" key="28">
    <source>
        <dbReference type="Pfam" id="PF00441"/>
    </source>
</evidence>
<keyword evidence="32" id="KW-1185">Reference proteome</keyword>
<keyword evidence="10" id="KW-0276">Fatty acid metabolism</keyword>
<dbReference type="PANTHER" id="PTHR42803">
    <property type="entry name" value="ACYL-COA DEHYDROGENASE"/>
    <property type="match status" value="1"/>
</dbReference>
<protein>
    <recommendedName>
        <fullName evidence="23">Broad-specificity linear acyl-CoA dehydrogenase FadE5</fullName>
        <ecNumber evidence="7">1.3.8.1</ecNumber>
        <ecNumber evidence="5">1.3.8.7</ecNumber>
        <ecNumber evidence="6">1.3.8.8</ecNumber>
    </recommendedName>
    <alternativeName>
        <fullName evidence="25">Long-chain-acyl-CoA dehydrogenase</fullName>
    </alternativeName>
    <alternativeName>
        <fullName evidence="26">Medium-chain-acyl-CoA dehydrogenase</fullName>
    </alternativeName>
    <alternativeName>
        <fullName evidence="24">Short-chain-acyl-CoA dehydrogenase</fullName>
    </alternativeName>
</protein>
<dbReference type="FunFam" id="2.40.110.20:FF:000001">
    <property type="entry name" value="Acyl-CoA dehydrogenase AidB"/>
    <property type="match status" value="1"/>
</dbReference>
<comment type="subunit">
    <text evidence="4">Homodimer.</text>
</comment>
<evidence type="ECO:0000256" key="26">
    <source>
        <dbReference type="ARBA" id="ARBA00077336"/>
    </source>
</evidence>
<dbReference type="Pfam" id="PF12806">
    <property type="entry name" value="Acyl-CoA_dh_C"/>
    <property type="match status" value="1"/>
</dbReference>
<evidence type="ECO:0000256" key="24">
    <source>
        <dbReference type="ARBA" id="ARBA00075470"/>
    </source>
</evidence>
<proteinExistence type="inferred from homology"/>
<gene>
    <name evidence="31" type="ORF">FB458_1219</name>
</gene>
<comment type="caution">
    <text evidence="31">The sequence shown here is derived from an EMBL/GenBank/DDBJ whole genome shotgun (WGS) entry which is preliminary data.</text>
</comment>
<dbReference type="GO" id="GO:0070991">
    <property type="term" value="F:medium-chain fatty acyl-CoA dehydrogenase activity"/>
    <property type="evidence" value="ECO:0007669"/>
    <property type="project" value="UniProtKB-EC"/>
</dbReference>
<dbReference type="InterPro" id="IPR009075">
    <property type="entry name" value="AcylCo_DH/oxidase_C"/>
</dbReference>
<comment type="catalytic activity">
    <reaction evidence="20">
        <text>octadecanoyl-CoA + oxidized [electron-transfer flavoprotein] + H(+) = (2E)-octadecenoyl-CoA + reduced [electron-transfer flavoprotein]</text>
        <dbReference type="Rhea" id="RHEA:47240"/>
        <dbReference type="Rhea" id="RHEA-COMP:10685"/>
        <dbReference type="Rhea" id="RHEA-COMP:10686"/>
        <dbReference type="ChEBI" id="CHEBI:15378"/>
        <dbReference type="ChEBI" id="CHEBI:57394"/>
        <dbReference type="ChEBI" id="CHEBI:57692"/>
        <dbReference type="ChEBI" id="CHEBI:58307"/>
        <dbReference type="ChEBI" id="CHEBI:71412"/>
    </reaction>
</comment>
<dbReference type="OrthoDB" id="2769798at2"/>
<comment type="function">
    <text evidence="22">Acyl-CoA dehydrogenase that exhibits broad specificity for linear acyl-CoA substrates, with a preference for long-chain substrates.</text>
</comment>
<dbReference type="GO" id="GO:0004466">
    <property type="term" value="F:long-chain fatty acyl-CoA dehydrogenase activity"/>
    <property type="evidence" value="ECO:0007669"/>
    <property type="project" value="UniProtKB-EC"/>
</dbReference>
<evidence type="ECO:0000256" key="9">
    <source>
        <dbReference type="ARBA" id="ARBA00022827"/>
    </source>
</evidence>
<organism evidence="31 32">
    <name type="scientific">Lapillicoccus jejuensis</name>
    <dbReference type="NCBI Taxonomy" id="402171"/>
    <lineage>
        <taxon>Bacteria</taxon>
        <taxon>Bacillati</taxon>
        <taxon>Actinomycetota</taxon>
        <taxon>Actinomycetes</taxon>
        <taxon>Micrococcales</taxon>
        <taxon>Intrasporangiaceae</taxon>
        <taxon>Lapillicoccus</taxon>
    </lineage>
</organism>
<evidence type="ECO:0000256" key="2">
    <source>
        <dbReference type="ARBA" id="ARBA00004872"/>
    </source>
</evidence>
<dbReference type="PANTHER" id="PTHR42803:SF1">
    <property type="entry name" value="BROAD-SPECIFICITY LINEAR ACYL-COA DEHYDROGENASE FADE5"/>
    <property type="match status" value="1"/>
</dbReference>
<keyword evidence="12" id="KW-0443">Lipid metabolism</keyword>
<accession>A0A542DYG1</accession>
<dbReference type="Pfam" id="PF02770">
    <property type="entry name" value="Acyl-CoA_dh_M"/>
    <property type="match status" value="1"/>
</dbReference>
<evidence type="ECO:0000256" key="13">
    <source>
        <dbReference type="ARBA" id="ARBA00047882"/>
    </source>
</evidence>
<dbReference type="SUPFAM" id="SSF47203">
    <property type="entry name" value="Acyl-CoA dehydrogenase C-terminal domain-like"/>
    <property type="match status" value="1"/>
</dbReference>
<dbReference type="EMBL" id="VFMN01000001">
    <property type="protein sequence ID" value="TQJ08135.1"/>
    <property type="molecule type" value="Genomic_DNA"/>
</dbReference>